<dbReference type="AlphaFoldDB" id="A0A0V0XNN2"/>
<sequence>MADYLGEKILRGNPTHPDAIETNLGWIVLGLVNPPLASYSTPSASSIRRKKRPKAHPYIKYGFVAVEKSAIELSQCVVCLDTLSSDALWLTRRDCSSICITA</sequence>
<evidence type="ECO:0000313" key="1">
    <source>
        <dbReference type="EMBL" id="KRX89534.1"/>
    </source>
</evidence>
<dbReference type="EMBL" id="JYDU01000195">
    <property type="protein sequence ID" value="KRX89534.1"/>
    <property type="molecule type" value="Genomic_DNA"/>
</dbReference>
<organism evidence="1 2">
    <name type="scientific">Trichinella pseudospiralis</name>
    <name type="common">Parasitic roundworm</name>
    <dbReference type="NCBI Taxonomy" id="6337"/>
    <lineage>
        <taxon>Eukaryota</taxon>
        <taxon>Metazoa</taxon>
        <taxon>Ecdysozoa</taxon>
        <taxon>Nematoda</taxon>
        <taxon>Enoplea</taxon>
        <taxon>Dorylaimia</taxon>
        <taxon>Trichinellida</taxon>
        <taxon>Trichinellidae</taxon>
        <taxon>Trichinella</taxon>
    </lineage>
</organism>
<dbReference type="Proteomes" id="UP000054815">
    <property type="component" value="Unassembled WGS sequence"/>
</dbReference>
<protein>
    <recommendedName>
        <fullName evidence="3">Peptidase aspartic putative domain-containing protein</fullName>
    </recommendedName>
</protein>
<accession>A0A0V0XNN2</accession>
<reference evidence="1 2" key="1">
    <citation type="submission" date="2015-01" db="EMBL/GenBank/DDBJ databases">
        <title>Evolution of Trichinella species and genotypes.</title>
        <authorList>
            <person name="Korhonen P.K."/>
            <person name="Edoardo P."/>
            <person name="Giuseppe L.R."/>
            <person name="Gasser R.B."/>
        </authorList>
    </citation>
    <scope>NUCLEOTIDE SEQUENCE [LARGE SCALE GENOMIC DNA]</scope>
    <source>
        <strain evidence="1">ISS141</strain>
    </source>
</reference>
<name>A0A0V0XNN2_TRIPS</name>
<gene>
    <name evidence="1" type="ORF">T4E_2376</name>
</gene>
<evidence type="ECO:0000313" key="2">
    <source>
        <dbReference type="Proteomes" id="UP000054815"/>
    </source>
</evidence>
<evidence type="ECO:0008006" key="3">
    <source>
        <dbReference type="Google" id="ProtNLM"/>
    </source>
</evidence>
<proteinExistence type="predicted"/>
<comment type="caution">
    <text evidence="1">The sequence shown here is derived from an EMBL/GenBank/DDBJ whole genome shotgun (WGS) entry which is preliminary data.</text>
</comment>